<dbReference type="EC" id="2.7.11.1" evidence="2"/>
<comment type="similarity">
    <text evidence="1">Belongs to the PI3/PI4-kinase family.</text>
</comment>
<evidence type="ECO:0000259" key="13">
    <source>
        <dbReference type="PROSITE" id="PS50290"/>
    </source>
</evidence>
<evidence type="ECO:0000256" key="9">
    <source>
        <dbReference type="ARBA" id="ARBA00047899"/>
    </source>
</evidence>
<evidence type="ECO:0000256" key="7">
    <source>
        <dbReference type="ARBA" id="ARBA00022840"/>
    </source>
</evidence>
<dbReference type="InterPro" id="IPR011009">
    <property type="entry name" value="Kinase-like_dom_sf"/>
</dbReference>
<dbReference type="InterPro" id="IPR003152">
    <property type="entry name" value="FATC_dom"/>
</dbReference>
<dbReference type="SMART" id="SM01343">
    <property type="entry name" value="FATC"/>
    <property type="match status" value="1"/>
</dbReference>
<feature type="coiled-coil region" evidence="11">
    <location>
        <begin position="1818"/>
        <end position="1845"/>
    </location>
</feature>
<dbReference type="Pfam" id="PF02260">
    <property type="entry name" value="FATC"/>
    <property type="match status" value="1"/>
</dbReference>
<dbReference type="PANTHER" id="PTHR11139">
    <property type="entry name" value="ATAXIA TELANGIECTASIA MUTATED ATM -RELATED"/>
    <property type="match status" value="1"/>
</dbReference>
<dbReference type="InterPro" id="IPR031559">
    <property type="entry name" value="SMG1"/>
</dbReference>
<dbReference type="FunFam" id="3.30.1010.10:FF:000010">
    <property type="entry name" value="serine/threonine-protein kinase SMG1 isoform X1"/>
    <property type="match status" value="1"/>
</dbReference>
<dbReference type="SUPFAM" id="SSF56112">
    <property type="entry name" value="Protein kinase-like (PK-like)"/>
    <property type="match status" value="1"/>
</dbReference>
<dbReference type="GO" id="GO:0004674">
    <property type="term" value="F:protein serine/threonine kinase activity"/>
    <property type="evidence" value="ECO:0007669"/>
    <property type="project" value="UniProtKB-KW"/>
</dbReference>
<keyword evidence="16" id="KW-1185">Reference proteome</keyword>
<dbReference type="PANTHER" id="PTHR11139:SF71">
    <property type="entry name" value="SERINE_THREONINE-PROTEIN KINASE SMG1"/>
    <property type="match status" value="1"/>
</dbReference>
<proteinExistence type="inferred from homology"/>
<dbReference type="SMART" id="SM01345">
    <property type="entry name" value="Rapamycin_bind"/>
    <property type="match status" value="1"/>
</dbReference>
<dbReference type="GO" id="GO:0000184">
    <property type="term" value="P:nuclear-transcribed mRNA catabolic process, nonsense-mediated decay"/>
    <property type="evidence" value="ECO:0007669"/>
    <property type="project" value="UniProtKB-KW"/>
</dbReference>
<evidence type="ECO:0000313" key="16">
    <source>
        <dbReference type="Proteomes" id="UP000011518"/>
    </source>
</evidence>
<dbReference type="Gene3D" id="1.10.1070.11">
    <property type="entry name" value="Phosphatidylinositol 3-/4-kinase, catalytic domain"/>
    <property type="match status" value="1"/>
</dbReference>
<feature type="region of interest" description="Disordered" evidence="12">
    <location>
        <begin position="3566"/>
        <end position="3601"/>
    </location>
</feature>
<dbReference type="InterPro" id="IPR035175">
    <property type="entry name" value="SMG1_N"/>
</dbReference>
<gene>
    <name evidence="15" type="ORF">TREES_T100018422</name>
</gene>
<keyword evidence="8" id="KW-0866">Nonsense-mediated mRNA decay</keyword>
<feature type="region of interest" description="Disordered" evidence="12">
    <location>
        <begin position="918"/>
        <end position="940"/>
    </location>
</feature>
<evidence type="ECO:0000256" key="6">
    <source>
        <dbReference type="ARBA" id="ARBA00022777"/>
    </source>
</evidence>
<feature type="compositionally biased region" description="Basic and acidic residues" evidence="12">
    <location>
        <begin position="130"/>
        <end position="139"/>
    </location>
</feature>
<comment type="catalytic activity">
    <reaction evidence="10">
        <text>L-seryl-[protein] + ATP = O-phospho-L-seryl-[protein] + ADP + H(+)</text>
        <dbReference type="Rhea" id="RHEA:17989"/>
        <dbReference type="Rhea" id="RHEA-COMP:9863"/>
        <dbReference type="Rhea" id="RHEA-COMP:11604"/>
        <dbReference type="ChEBI" id="CHEBI:15378"/>
        <dbReference type="ChEBI" id="CHEBI:29999"/>
        <dbReference type="ChEBI" id="CHEBI:30616"/>
        <dbReference type="ChEBI" id="CHEBI:83421"/>
        <dbReference type="ChEBI" id="CHEBI:456216"/>
        <dbReference type="EC" id="2.7.11.1"/>
    </reaction>
</comment>
<evidence type="ECO:0000256" key="10">
    <source>
        <dbReference type="ARBA" id="ARBA00048679"/>
    </source>
</evidence>
<keyword evidence="4" id="KW-0808">Transferase</keyword>
<evidence type="ECO:0000256" key="4">
    <source>
        <dbReference type="ARBA" id="ARBA00022679"/>
    </source>
</evidence>
<dbReference type="CDD" id="cd05170">
    <property type="entry name" value="PIKKc_SMG1"/>
    <property type="match status" value="1"/>
</dbReference>
<comment type="catalytic activity">
    <reaction evidence="9">
        <text>L-threonyl-[protein] + ATP = O-phospho-L-threonyl-[protein] + ADP + H(+)</text>
        <dbReference type="Rhea" id="RHEA:46608"/>
        <dbReference type="Rhea" id="RHEA-COMP:11060"/>
        <dbReference type="Rhea" id="RHEA-COMP:11605"/>
        <dbReference type="ChEBI" id="CHEBI:15378"/>
        <dbReference type="ChEBI" id="CHEBI:30013"/>
        <dbReference type="ChEBI" id="CHEBI:30616"/>
        <dbReference type="ChEBI" id="CHEBI:61977"/>
        <dbReference type="ChEBI" id="CHEBI:456216"/>
        <dbReference type="EC" id="2.7.11.1"/>
    </reaction>
</comment>
<dbReference type="PROSITE" id="PS50290">
    <property type="entry name" value="PI3_4_KINASE_3"/>
    <property type="match status" value="1"/>
</dbReference>
<organism evidence="15 16">
    <name type="scientific">Tupaia chinensis</name>
    <name type="common">Chinese tree shrew</name>
    <name type="synonym">Tupaia belangeri chinensis</name>
    <dbReference type="NCBI Taxonomy" id="246437"/>
    <lineage>
        <taxon>Eukaryota</taxon>
        <taxon>Metazoa</taxon>
        <taxon>Chordata</taxon>
        <taxon>Craniata</taxon>
        <taxon>Vertebrata</taxon>
        <taxon>Euteleostomi</taxon>
        <taxon>Mammalia</taxon>
        <taxon>Eutheria</taxon>
        <taxon>Euarchontoglires</taxon>
        <taxon>Scandentia</taxon>
        <taxon>Tupaiidae</taxon>
        <taxon>Tupaia</taxon>
    </lineage>
</organism>
<dbReference type="InterPro" id="IPR018936">
    <property type="entry name" value="PI3/4_kinase_CS"/>
</dbReference>
<reference evidence="16" key="2">
    <citation type="journal article" date="2013" name="Nat. Commun.">
        <title>Genome of the Chinese tree shrew.</title>
        <authorList>
            <person name="Fan Y."/>
            <person name="Huang Z.Y."/>
            <person name="Cao C.C."/>
            <person name="Chen C.S."/>
            <person name="Chen Y.X."/>
            <person name="Fan D.D."/>
            <person name="He J."/>
            <person name="Hou H.L."/>
            <person name="Hu L."/>
            <person name="Hu X.T."/>
            <person name="Jiang X.T."/>
            <person name="Lai R."/>
            <person name="Lang Y.S."/>
            <person name="Liang B."/>
            <person name="Liao S.G."/>
            <person name="Mu D."/>
            <person name="Ma Y.Y."/>
            <person name="Niu Y.Y."/>
            <person name="Sun X.Q."/>
            <person name="Xia J.Q."/>
            <person name="Xiao J."/>
            <person name="Xiong Z.Q."/>
            <person name="Xu L."/>
            <person name="Yang L."/>
            <person name="Zhang Y."/>
            <person name="Zhao W."/>
            <person name="Zhao X.D."/>
            <person name="Zheng Y.T."/>
            <person name="Zhou J.M."/>
            <person name="Zhu Y.B."/>
            <person name="Zhang G.J."/>
            <person name="Wang J."/>
            <person name="Yao Y.G."/>
        </authorList>
    </citation>
    <scope>NUCLEOTIDE SEQUENCE [LARGE SCALE GENOMIC DNA]</scope>
</reference>
<dbReference type="GO" id="GO:0005524">
    <property type="term" value="F:ATP binding"/>
    <property type="evidence" value="ECO:0007669"/>
    <property type="project" value="UniProtKB-KW"/>
</dbReference>
<sequence>MLALMIESATKWILFVAKQDPLRWSTGNVGGRTDSASADPDNLKYSSSRDRGGSTSYGLQSSNSTVVSRQRHDDTRVHADIQNDEKGGYSVNGGSGENTYGRKSLGQELRVNNVTSPEFTSVQHGSRALATKDMRKSQERSMSYSDESRLSNLLRRITREDDRDRRLATVKQLKEFIQQPENKLVLVKQLDNILAAVHDVLNESYEAEKIFKWIFSKFSSSAKDEVKLLYLCATYKALETVGEKKAFSSVMQDTVDILVGWHIDHTQKPSLTQQVSGWLQSLEPFWVADLAFSTTLLGQFLEDMEAYAEDLSHVASGESVDEDVPPPSVSLPKLAALLRVFSTVVRSIGERFSPIRGPPITEAYVTDVLYRVMRCVTAANQVFFSEAVLTAANECVGVLLGSLDPSMTIHCDMVITYGLDQLENCQTCGTDYIISVLNLLTLIVEQINTKLPSSFVEKLFIPSSKLLFLRYHKEKEVVAVAHAVYQAVLSLKNIPVLETAYKLILGEMTCALNNLLHSLQLPDACSEIKHEAFKNHVFNVDNAKFIVIFDLSALTTIGNAKNSLIGMWALSPTVFALLSKNLMIVHGDLAVHFPAIQYAVLYTLYSHCTRCVDVCRVQLVHSGTRIRQAFGKLLKSIPLDVVLRKDNWLERLFYSCQRLDKRDQSTIPRNLLKTDAVLWQWAIWEAAQFTVLSKLRTPLGRAQDTFQTIEGIIRSLAAHTLNPDQDVSQWTTADNDEGHGSNQLRLVLLLQYLENLEKLMYNAYEGCANALTSPPKVIRTFFYTNRQTCQDWLTRIRLSIMRVGLLAGQPAVTVRHGFDLLTEVKTNLSQGNELEVTIMMVVEALCELHCPEAIQGIAVWSSSVVGKNLLWINSVAQQAEGRFEKASVEYQEHLCAMTGVDCCISSFDKSVLTLANSGRNSASPKHSVNGESRKTVLSKPTDSSPEVINYLGNKTCECYISIADWAAVQEWQNAIHDLKKSTSSTSLNLKADFNYIKSLSSFESGEFVECTEQLELLPGENINLLAGGSKEKIDMKKLLPNMLSPDPRELQKSIEVQLLRSSVCLATALNHIEQDQKWQSITENVVKYLKQTSRIAIGPLRLSTLTVSQSLPVLSTLQLYCSSALENTISNRLSTEDCLIPLFSEALRSCKQHDVRPWMQALRYTMYQNQLLEKIKEQTVPIRSHLMELGLTAAKFARKRGNVSLATRLLAQCSEVQLGKTTTAQDLVQHFKKLSTQGQVDEKWGPELDIEKTKLLYTAGQSTHAMEMLSSCAISFCKSAKAEYAVAKSILTLAKWIQAEWKEISGQLKQVYRAQQQQNFTGLSTLSKNILTLIELPSVNTMEEEYPRIESESTEQTVPIRSHLMELGLTAAKFARKRGNVSLATRLLAQCSEVQLGKTTTAQDLVQHFKKLSTQGQVDEKWGPELDIEKTKLLYTAGQSTHAMEMLSSCAISFCKSAKAEYAVAKSILTLAKWIQAEWKEISGQLKQVYRAQQQQNFTGLSTLSKNILTLIELPSVNTMEEEYPRIESESTVHIGVGEPDFILGQLYHLSSVQAPEVAKSWAALASWAYRWGRKVVDNARYDEDITLQITENEDNEEDDMVDVIWRQLISSCPWLSELDESATEGVIKVWRKVVDRIFSLYKLSCSAYFTFLKLNAGQIPLDEDDPRLHLSHRAEQSTDDMIVMATLRLLRLLVKHAGELRQYLEHGLETTPTAPWRGNKFSSAIPTLLGNIQGEELLVSECEGGSPTASQDSNKDEPKSGLNEDQAMMQDCYSKIVDKLSSANPTMVLQVQMLVAELRRVTVLWDELWLGVLLQQHMYVLRRIQQLEDEVKRVQNNNTLRKEEKIAIMREKHTALMKPIVFALEHVRSITAAPAETPHEKWFQDNYGDAIENALEKLKTPSNPAKPGSSWIPFKEIMLSLQQRAQKRASYILRLEEISPWLAAMTNTEIALPGEVSARDTVTIHSVGGTITILPTKTKPKKLLFLGSDGKSYPYLFKGLEDLHLDERIMQFLSIVNTMFATINRQETPRFHARHYSVTPLGTRSGLIQWVDGATPLFGLYKRWQQREAALQAQKAQDSYQTPQNPGIVPRPSELYYSKIGPALKTVGLSLDVSRRDWPLHVMKAVLEELMEATPPNLLAKELWSSCTTPDEWWRVTQSYARSTAVMSMVGYIIGLGDRHLDNVLIDMTTGEVVHIDYNVCFEKGKSLRVPEKVPFRMTQNIETALGVTGVEGVFRLCGEQVLHIMRRGRETLLTLLEAFVYDPLVDWTAGGEAGFAGAVYGGGGQQAESKQSKREMEREITRSLFSSRVAEIKVNWFKNRDEMLVVLPKLDTSLDEYLSLQEQLTDVEKLQGKLLEEIEFLEGAEGVDHPSHTLQHRYSEHTQLQTQQRAVQEAIQVKLNEFEQWITHYQAAFNNLEATQLASLLQEISTQMDLGPPSYVPATAFLQNAGQAHLISQCEQLEGEVGALLQQRRSVLRGCLEQLHHYATVALQYPKAIFQKHRIEQWKTWMEELICNTTVERCQELYRKYEMQYAPQPPPTVCQFITATEMTLQRYAADINSRLIRQVERLKQEAVTVPVCEDQLKEIERCIKVFLHENGDEGSLSLASVIISALCTLTRRNLMMEGAASSAGEQLVDLTSRDGAWFLEELCSMSGNVTCLVQLLKQCHLVPQDLDIPNPVEASEAVHLANGVYTSLQELNSNFRQIIFPEALRCLMKGEYTLESMLQELDTLIEQTTDGVPLQTLVESLQAYLRNAAMGLEEETHAHYIDVARQVNANNALILHAQYGELIQPRNGSVDETPKMSAGQMLLVAFDGMFAQVETAFGLLVEKLNKMEIPTAWRKIDIIREARSTQVNFFDDDNHRQVLEEIFFLKRLQTIKEFFRLCGTFSKTLSGSSSLEDQNTVNGPVQIVNVKTLFRNSCFSEDQMAKPIKAFTADFVRQLLIGLPNQALGLTLCSFISALGVDIIAQVEAKDFGAESKVSVDDLCKKAVEHNIQIGKFSQLVMNRATVLASSYDTAWKKHDLVRRLETSISSCKTSLQRVQLHIAMFQWQHEDLLINRPQAMSVTPPPRSAILTSMKKKLHTLSQIETSIATVQEKLAALEASIEQRLKWAGGANPALAPVLQDFEATIAERRNLVLKESQRASQVTFLCSNIIHFESLRTRTAEALNLDTALFELIKRCQQMCSFASQFNSSVSELELRLLQRVDTSLEHPIGSSEWLLSAHKQLTQDMSTQRTIQTEKEQQIETVCETIQNLVDNIKTVLTGHNRQLGDVKHLLKAMAKDEEAALADGEDVPYENSVRQFLGEYKSWQDNIQTVLFTLVQAMGQVRSQEHVEMLQEITPTLKELKSQTQSIYNNLVSFASPLVTDATNECSSPTSSAPYQPSFAAAVRSNTGQKTQPDVMSQNAKKLIQKNLATSADTPPSAVPGTGKSVACSPKKAVRDPKTGKAVQERNSYAVSVWKRVKAKLEGRDVDPNRRMSVAEQVDYVIKEATNLDNLAQLYEGSESCRTAALRETPNTMACNPRVKGERKKAHRLNTEIVFLPQNSCKRVRRLAAERNRDAAEHRVTWNSIPPDPVYNPGKNPAQKQRRLGPRRNHSQGRFDVFRFPCNTCCLATVLVRLTSKCTKAMRYEFQKWTENGELCNRYTTLEELLK</sequence>
<evidence type="ECO:0000256" key="11">
    <source>
        <dbReference type="SAM" id="Coils"/>
    </source>
</evidence>
<dbReference type="GO" id="GO:0005634">
    <property type="term" value="C:nucleus"/>
    <property type="evidence" value="ECO:0007669"/>
    <property type="project" value="TreeGrafter"/>
</dbReference>
<keyword evidence="3" id="KW-0723">Serine/threonine-protein kinase</keyword>
<keyword evidence="5" id="KW-0547">Nucleotide-binding</keyword>
<dbReference type="Pfam" id="PF15785">
    <property type="entry name" value="SMG1"/>
    <property type="match status" value="2"/>
</dbReference>
<feature type="domain" description="PI3K/PI4K catalytic" evidence="13">
    <location>
        <begin position="1968"/>
        <end position="2307"/>
    </location>
</feature>
<dbReference type="Pfam" id="PF00454">
    <property type="entry name" value="PI3_PI4_kinase"/>
    <property type="match status" value="1"/>
</dbReference>
<reference evidence="16" key="1">
    <citation type="submission" date="2012-07" db="EMBL/GenBank/DDBJ databases">
        <title>Genome of the Chinese tree shrew, a rising model animal genetically related to primates.</title>
        <authorList>
            <person name="Zhang G."/>
            <person name="Fan Y."/>
            <person name="Yao Y."/>
            <person name="Huang Z."/>
        </authorList>
    </citation>
    <scope>NUCLEOTIDE SEQUENCE [LARGE SCALE GENOMIC DNA]</scope>
</reference>
<dbReference type="FunCoup" id="L9KXM8">
    <property type="interactions" value="3014"/>
</dbReference>
<evidence type="ECO:0000259" key="14">
    <source>
        <dbReference type="PROSITE" id="PS51190"/>
    </source>
</evidence>
<dbReference type="FunFam" id="1.10.1070.11:FF:000008">
    <property type="entry name" value="serine/threonine-protein kinase SMG1 isoform X2"/>
    <property type="match status" value="1"/>
</dbReference>
<feature type="compositionally biased region" description="Basic residues" evidence="12">
    <location>
        <begin position="3591"/>
        <end position="3601"/>
    </location>
</feature>
<keyword evidence="6 15" id="KW-0418">Kinase</keyword>
<evidence type="ECO:0000256" key="2">
    <source>
        <dbReference type="ARBA" id="ARBA00012513"/>
    </source>
</evidence>
<dbReference type="Proteomes" id="UP000011518">
    <property type="component" value="Unassembled WGS sequence"/>
</dbReference>
<feature type="region of interest" description="Disordered" evidence="12">
    <location>
        <begin position="28"/>
        <end position="73"/>
    </location>
</feature>
<dbReference type="EMBL" id="KB320604">
    <property type="protein sequence ID" value="ELW67690.1"/>
    <property type="molecule type" value="Genomic_DNA"/>
</dbReference>
<accession>L9KXM8</accession>
<dbReference type="PROSITE" id="PS00916">
    <property type="entry name" value="PI3_4_KINASE_2"/>
    <property type="match status" value="1"/>
</dbReference>
<dbReference type="SMART" id="SM00146">
    <property type="entry name" value="PI3Kc"/>
    <property type="match status" value="1"/>
</dbReference>
<keyword evidence="7" id="KW-0067">ATP-binding</keyword>
<dbReference type="InParanoid" id="L9KXM8"/>
<name>L9KXM8_TUPCH</name>
<feature type="region of interest" description="Disordered" evidence="12">
    <location>
        <begin position="118"/>
        <end position="145"/>
    </location>
</feature>
<protein>
    <recommendedName>
        <fullName evidence="2">non-specific serine/threonine protein kinase</fullName>
        <ecNumber evidence="2">2.7.11.1</ecNumber>
    </recommendedName>
</protein>
<feature type="region of interest" description="Disordered" evidence="12">
    <location>
        <begin position="3421"/>
        <end position="3452"/>
    </location>
</feature>
<evidence type="ECO:0000313" key="15">
    <source>
        <dbReference type="EMBL" id="ELW67690.1"/>
    </source>
</evidence>
<dbReference type="InterPro" id="IPR036940">
    <property type="entry name" value="PI3/4_kinase_cat_sf"/>
</dbReference>
<evidence type="ECO:0000256" key="3">
    <source>
        <dbReference type="ARBA" id="ARBA00022527"/>
    </source>
</evidence>
<evidence type="ECO:0000256" key="5">
    <source>
        <dbReference type="ARBA" id="ARBA00022741"/>
    </source>
</evidence>
<dbReference type="eggNOG" id="KOG0891">
    <property type="taxonomic scope" value="Eukaryota"/>
</dbReference>
<dbReference type="InterPro" id="IPR000403">
    <property type="entry name" value="PI3/4_kinase_cat_dom"/>
</dbReference>
<feature type="domain" description="FATC" evidence="14">
    <location>
        <begin position="3481"/>
        <end position="3513"/>
    </location>
</feature>
<dbReference type="InterPro" id="IPR050517">
    <property type="entry name" value="DDR_Repair_Kinase"/>
</dbReference>
<feature type="region of interest" description="Disordered" evidence="12">
    <location>
        <begin position="1743"/>
        <end position="1763"/>
    </location>
</feature>
<keyword evidence="11" id="KW-0175">Coiled coil</keyword>
<feature type="compositionally biased region" description="Polar residues" evidence="12">
    <location>
        <begin position="53"/>
        <end position="68"/>
    </location>
</feature>
<evidence type="ECO:0000256" key="12">
    <source>
        <dbReference type="SAM" id="MobiDB-lite"/>
    </source>
</evidence>
<dbReference type="STRING" id="246437.L9KXM8"/>
<evidence type="ECO:0000256" key="1">
    <source>
        <dbReference type="ARBA" id="ARBA00011031"/>
    </source>
</evidence>
<dbReference type="InterPro" id="IPR039414">
    <property type="entry name" value="SMG1_PIKKc"/>
</dbReference>
<feature type="compositionally biased region" description="Polar residues" evidence="12">
    <location>
        <begin position="918"/>
        <end position="930"/>
    </location>
</feature>
<dbReference type="PROSITE" id="PS51190">
    <property type="entry name" value="FATC"/>
    <property type="match status" value="1"/>
</dbReference>
<dbReference type="Gene3D" id="3.30.1010.10">
    <property type="entry name" value="Phosphatidylinositol 3-kinase Catalytic Subunit, Chain A, domain 4"/>
    <property type="match status" value="1"/>
</dbReference>
<evidence type="ECO:0000256" key="8">
    <source>
        <dbReference type="ARBA" id="ARBA00023161"/>
    </source>
</evidence>
<dbReference type="Pfam" id="PF17229">
    <property type="entry name" value="SMG1_N"/>
    <property type="match status" value="1"/>
</dbReference>